<dbReference type="Proteomes" id="UP000245771">
    <property type="component" value="Unassembled WGS sequence"/>
</dbReference>
<evidence type="ECO:0000256" key="1">
    <source>
        <dbReference type="SAM" id="SignalP"/>
    </source>
</evidence>
<name>A0A316V3Z1_9BASI</name>
<dbReference type="InParanoid" id="A0A316V3Z1"/>
<dbReference type="GeneID" id="37022958"/>
<evidence type="ECO:0000313" key="2">
    <source>
        <dbReference type="EMBL" id="PWN32240.1"/>
    </source>
</evidence>
<dbReference type="RefSeq" id="XP_025352542.1">
    <property type="nucleotide sequence ID" value="XM_025501177.1"/>
</dbReference>
<sequence length="126" mass="14078">MNAFSLILLYSSIFALVASSPALEQIKNLVGSGWKKVPAENRAGHLQIQMNELDERNGQVHTAKTKAKFHMDNGNAKSAEFHEKTALQRQKSVTRITKNIGVLQDFGHVKMKTLKGNRPVLKPKEK</sequence>
<accession>A0A316V3Z1</accession>
<protein>
    <submittedName>
        <fullName evidence="2">Uncharacterized protein</fullName>
    </submittedName>
</protein>
<keyword evidence="1" id="KW-0732">Signal</keyword>
<feature type="signal peptide" evidence="1">
    <location>
        <begin position="1"/>
        <end position="19"/>
    </location>
</feature>
<proteinExistence type="predicted"/>
<organism evidence="2 3">
    <name type="scientific">Meira miltonrushii</name>
    <dbReference type="NCBI Taxonomy" id="1280837"/>
    <lineage>
        <taxon>Eukaryota</taxon>
        <taxon>Fungi</taxon>
        <taxon>Dikarya</taxon>
        <taxon>Basidiomycota</taxon>
        <taxon>Ustilaginomycotina</taxon>
        <taxon>Exobasidiomycetes</taxon>
        <taxon>Exobasidiales</taxon>
        <taxon>Brachybasidiaceae</taxon>
        <taxon>Meira</taxon>
    </lineage>
</organism>
<evidence type="ECO:0000313" key="3">
    <source>
        <dbReference type="Proteomes" id="UP000245771"/>
    </source>
</evidence>
<reference evidence="2 3" key="1">
    <citation type="journal article" date="2018" name="Mol. Biol. Evol.">
        <title>Broad Genomic Sampling Reveals a Smut Pathogenic Ancestry of the Fungal Clade Ustilaginomycotina.</title>
        <authorList>
            <person name="Kijpornyongpan T."/>
            <person name="Mondo S.J."/>
            <person name="Barry K."/>
            <person name="Sandor L."/>
            <person name="Lee J."/>
            <person name="Lipzen A."/>
            <person name="Pangilinan J."/>
            <person name="LaButti K."/>
            <person name="Hainaut M."/>
            <person name="Henrissat B."/>
            <person name="Grigoriev I.V."/>
            <person name="Spatafora J.W."/>
            <person name="Aime M.C."/>
        </authorList>
    </citation>
    <scope>NUCLEOTIDE SEQUENCE [LARGE SCALE GENOMIC DNA]</scope>
    <source>
        <strain evidence="2 3">MCA 3882</strain>
    </source>
</reference>
<dbReference type="AlphaFoldDB" id="A0A316V3Z1"/>
<feature type="chain" id="PRO_5016354961" evidence="1">
    <location>
        <begin position="20"/>
        <end position="126"/>
    </location>
</feature>
<gene>
    <name evidence="2" type="ORF">FA14DRAFT_182150</name>
</gene>
<dbReference type="EMBL" id="KZ819606">
    <property type="protein sequence ID" value="PWN32240.1"/>
    <property type="molecule type" value="Genomic_DNA"/>
</dbReference>
<keyword evidence="3" id="KW-1185">Reference proteome</keyword>